<dbReference type="Proteomes" id="UP000254634">
    <property type="component" value="Unassembled WGS sequence"/>
</dbReference>
<organism evidence="3 4">
    <name type="scientific">Streptococcus massiliensis</name>
    <dbReference type="NCBI Taxonomy" id="313439"/>
    <lineage>
        <taxon>Bacteria</taxon>
        <taxon>Bacillati</taxon>
        <taxon>Bacillota</taxon>
        <taxon>Bacilli</taxon>
        <taxon>Lactobacillales</taxon>
        <taxon>Streptococcaceae</taxon>
        <taxon>Streptococcus</taxon>
    </lineage>
</organism>
<gene>
    <name evidence="3" type="ORF">NCTC13765_01954</name>
</gene>
<dbReference type="Gene3D" id="3.40.50.2300">
    <property type="match status" value="1"/>
</dbReference>
<dbReference type="GO" id="GO:0009401">
    <property type="term" value="P:phosphoenolpyruvate-dependent sugar phosphotransferase system"/>
    <property type="evidence" value="ECO:0007669"/>
    <property type="project" value="InterPro"/>
</dbReference>
<dbReference type="InterPro" id="IPR003501">
    <property type="entry name" value="PTS_EIIB_2/3"/>
</dbReference>
<evidence type="ECO:0000256" key="1">
    <source>
        <dbReference type="ARBA" id="ARBA00022679"/>
    </source>
</evidence>
<dbReference type="RefSeq" id="WP_018370982.1">
    <property type="nucleotide sequence ID" value="NZ_UHFR01000005.1"/>
</dbReference>
<reference evidence="3" key="1">
    <citation type="submission" date="2018-06" db="EMBL/GenBank/DDBJ databases">
        <authorList>
            <consortium name="Pathogen Informatics"/>
            <person name="Doyle S."/>
        </authorList>
    </citation>
    <scope>NUCLEOTIDE SEQUENCE [LARGE SCALE GENOMIC DNA]</scope>
    <source>
        <strain evidence="3">NCTC13765</strain>
    </source>
</reference>
<dbReference type="CDD" id="cd05566">
    <property type="entry name" value="PTS_IIB_galactitol"/>
    <property type="match status" value="1"/>
</dbReference>
<accession>A0A380L088</accession>
<feature type="domain" description="Phosphotransferase system EIIB component type 2/3" evidence="2">
    <location>
        <begin position="3"/>
        <end position="59"/>
    </location>
</feature>
<evidence type="ECO:0000259" key="2">
    <source>
        <dbReference type="Pfam" id="PF02302"/>
    </source>
</evidence>
<dbReference type="OrthoDB" id="6505030at2"/>
<dbReference type="AlphaFoldDB" id="A0A380L088"/>
<dbReference type="GO" id="GO:0008982">
    <property type="term" value="F:protein-N(PI)-phosphohistidine-sugar phosphotransferase activity"/>
    <property type="evidence" value="ECO:0007669"/>
    <property type="project" value="InterPro"/>
</dbReference>
<sequence length="94" mass="10116">MKNILLACGSGIATSTVVHSKIATILDDKGYRGKYKITQCKVSEAPAKSANFDFLIATTMPPKGLECEFVSGVCFLTGVNTQASIDRIVELMEK</sequence>
<dbReference type="Pfam" id="PF02302">
    <property type="entry name" value="PTS_IIB"/>
    <property type="match status" value="1"/>
</dbReference>
<evidence type="ECO:0000313" key="3">
    <source>
        <dbReference type="EMBL" id="SUN77429.1"/>
    </source>
</evidence>
<proteinExistence type="predicted"/>
<evidence type="ECO:0000313" key="4">
    <source>
        <dbReference type="Proteomes" id="UP000254634"/>
    </source>
</evidence>
<protein>
    <submittedName>
        <fullName evidence="3">PTS system galactitol-specific IIB component</fullName>
    </submittedName>
</protein>
<dbReference type="SUPFAM" id="SSF52794">
    <property type="entry name" value="PTS system IIB component-like"/>
    <property type="match status" value="1"/>
</dbReference>
<dbReference type="STRING" id="1123307.GCA_000380065_00296"/>
<name>A0A380L088_9STRE</name>
<dbReference type="InterPro" id="IPR036095">
    <property type="entry name" value="PTS_EIIB-like_sf"/>
</dbReference>
<dbReference type="EMBL" id="UHFR01000005">
    <property type="protein sequence ID" value="SUN77429.1"/>
    <property type="molecule type" value="Genomic_DNA"/>
</dbReference>
<keyword evidence="4" id="KW-1185">Reference proteome</keyword>
<keyword evidence="1" id="KW-0808">Transferase</keyword>